<dbReference type="GO" id="GO:0044594">
    <property type="term" value="F:17-beta-hydroxysteroid dehydrogenase (NAD+) activity"/>
    <property type="evidence" value="ECO:0007669"/>
    <property type="project" value="TreeGrafter"/>
</dbReference>
<dbReference type="Gene3D" id="3.10.129.10">
    <property type="entry name" value="Hotdog Thioesterase"/>
    <property type="match status" value="2"/>
</dbReference>
<dbReference type="SMART" id="SM01052">
    <property type="entry name" value="CAP_GLY"/>
    <property type="match status" value="1"/>
</dbReference>
<evidence type="ECO:0000256" key="1">
    <source>
        <dbReference type="ARBA" id="ARBA00022614"/>
    </source>
</evidence>
<proteinExistence type="predicted"/>
<organism evidence="5 6">
    <name type="scientific">Cytospora paraplurivora</name>
    <dbReference type="NCBI Taxonomy" id="2898453"/>
    <lineage>
        <taxon>Eukaryota</taxon>
        <taxon>Fungi</taxon>
        <taxon>Dikarya</taxon>
        <taxon>Ascomycota</taxon>
        <taxon>Pezizomycotina</taxon>
        <taxon>Sordariomycetes</taxon>
        <taxon>Sordariomycetidae</taxon>
        <taxon>Diaporthales</taxon>
        <taxon>Cytosporaceae</taxon>
        <taxon>Cytospora</taxon>
    </lineage>
</organism>
<dbReference type="PROSITE" id="PS50245">
    <property type="entry name" value="CAP_GLY_2"/>
    <property type="match status" value="1"/>
</dbReference>
<dbReference type="SUPFAM" id="SSF52058">
    <property type="entry name" value="L domain-like"/>
    <property type="match status" value="1"/>
</dbReference>
<dbReference type="Gene3D" id="2.30.30.190">
    <property type="entry name" value="CAP Gly-rich-like domain"/>
    <property type="match status" value="1"/>
</dbReference>
<dbReference type="PANTHER" id="PTHR13078:SF57">
    <property type="entry name" value="DEHYDRATASE, PUTATIVE (AFU_ORTHOLOGUE AFUA_5G00640)-RELATED"/>
    <property type="match status" value="1"/>
</dbReference>
<dbReference type="Proteomes" id="UP001320245">
    <property type="component" value="Unassembled WGS sequence"/>
</dbReference>
<evidence type="ECO:0000259" key="4">
    <source>
        <dbReference type="PROSITE" id="PS50245"/>
    </source>
</evidence>
<protein>
    <recommendedName>
        <fullName evidence="4">CAP-Gly domain-containing protein</fullName>
    </recommendedName>
</protein>
<feature type="domain" description="CAP-Gly" evidence="4">
    <location>
        <begin position="312"/>
        <end position="358"/>
    </location>
</feature>
<accession>A0AAN9UAX9</accession>
<dbReference type="CDD" id="cd03448">
    <property type="entry name" value="HDE_HSD"/>
    <property type="match status" value="1"/>
</dbReference>
<dbReference type="Gene3D" id="3.80.10.10">
    <property type="entry name" value="Ribonuclease Inhibitor"/>
    <property type="match status" value="2"/>
</dbReference>
<dbReference type="InterPro" id="IPR001611">
    <property type="entry name" value="Leu-rich_rpt"/>
</dbReference>
<dbReference type="PROSITE" id="PS00845">
    <property type="entry name" value="CAP_GLY_1"/>
    <property type="match status" value="1"/>
</dbReference>
<gene>
    <name evidence="5" type="ORF">SLS53_003157</name>
</gene>
<dbReference type="Pfam" id="PF01302">
    <property type="entry name" value="CAP_GLY"/>
    <property type="match status" value="1"/>
</dbReference>
<evidence type="ECO:0000256" key="2">
    <source>
        <dbReference type="ARBA" id="ARBA00022737"/>
    </source>
</evidence>
<dbReference type="EMBL" id="JAJSPL020000009">
    <property type="protein sequence ID" value="KAK7744924.1"/>
    <property type="molecule type" value="Genomic_DNA"/>
</dbReference>
<keyword evidence="1" id="KW-0433">Leucine-rich repeat</keyword>
<dbReference type="InterPro" id="IPR002539">
    <property type="entry name" value="MaoC-like_dom"/>
</dbReference>
<dbReference type="InterPro" id="IPR032675">
    <property type="entry name" value="LRR_dom_sf"/>
</dbReference>
<evidence type="ECO:0000313" key="5">
    <source>
        <dbReference type="EMBL" id="KAK7744924.1"/>
    </source>
</evidence>
<dbReference type="SMART" id="SM00369">
    <property type="entry name" value="LRR_TYP"/>
    <property type="match status" value="4"/>
</dbReference>
<sequence length="903" mass="99379">MSGPGVGFEYPPQPVAWLKRDVLLFANSIGVTADERHFLYELHPNFAVFPTYPVILPFKGESQEVVDFYAAQKAVKIPGIPDFDQTRVVDGQRLVQFRKPLPPTSAGKRFELRTKVLGVYDKGRPGSVLENQTDLVDAETGEVYSRAIGSAFFVGQGNWGGPKGPSTVNFPPPKGKQPDFTFEDQTRKEAALLYRLNGDYNPLHATPEPGKKMGFGGEIIHGLYSFNSTAHGLLKHLGASDPKNIKEFQARFASPVLPGDKLVTNAWRSGEIKDGWEEVRFETKVEGKKTAQNRIGQRLSYNGALCTVRYIGEVSGTTGTWLGVEWDDPSRGKHDGSHKGTRYFRCLSHVSTAASFIRPERQAEKPRTFLEALQEKYASEVTANQTPISSGPEIIISGKVAEEIGFDKIRKQQARLEKLKVVILDGLRLDRASDPSAGEKSIREVCPEIVELDLSRNLLTRLEEVLEICSQLKALRKLKISGNRLQDTAEYLNSKGYESAFAGVRELAVDEMLLDWQDICNIAAGFRDLTALYASANQLSSLPAGHAVALPSTLTSIHVEFNEFTSISSVASLTSLPSLKNLHLKANNISAITSDASQDEPVFSKTLSYLDISYNKVSSWSFIDALPDSFPGLTSLRLAHNPVYENPGLGLEMDTTEATTAAGGKATVTEEAYMLTVGRLACLTILNFSAITPNDRTNAEMFYLSRIGRQLSSAPEEDAGKIISQHRRYAELCELYGEPAVVRRKEVNPSFLEARLINVSFRPGPGLGEATEDDVVKKSQIPKSVDIYAVKGIAGRLFSLEPLKTRLIWETGEWDPVAGFDDEAGDSDEDDDDIDGDGEVVGGREAKDASQPAQSDEDEDEDVQAEKNKAGRWIKREVELKGSPRQFGFCVDGLDVSIRVENM</sequence>
<dbReference type="AlphaFoldDB" id="A0AAN9UAX9"/>
<name>A0AAN9UAX9_9PEZI</name>
<dbReference type="SUPFAM" id="SSF74924">
    <property type="entry name" value="Cap-Gly domain"/>
    <property type="match status" value="1"/>
</dbReference>
<dbReference type="GO" id="GO:0006635">
    <property type="term" value="P:fatty acid beta-oxidation"/>
    <property type="evidence" value="ECO:0007669"/>
    <property type="project" value="TreeGrafter"/>
</dbReference>
<dbReference type="InterPro" id="IPR000938">
    <property type="entry name" value="CAP-Gly_domain"/>
</dbReference>
<feature type="compositionally biased region" description="Acidic residues" evidence="3">
    <location>
        <begin position="820"/>
        <end position="838"/>
    </location>
</feature>
<dbReference type="InterPro" id="IPR003591">
    <property type="entry name" value="Leu-rich_rpt_typical-subtyp"/>
</dbReference>
<dbReference type="PANTHER" id="PTHR13078">
    <property type="entry name" value="PEROXISOMAL MULTIFUNCTIONAL ENZYME TYPE 2-RELATED"/>
    <property type="match status" value="1"/>
</dbReference>
<dbReference type="InterPro" id="IPR029069">
    <property type="entry name" value="HotDog_dom_sf"/>
</dbReference>
<evidence type="ECO:0000313" key="6">
    <source>
        <dbReference type="Proteomes" id="UP001320245"/>
    </source>
</evidence>
<evidence type="ECO:0000256" key="3">
    <source>
        <dbReference type="SAM" id="MobiDB-lite"/>
    </source>
</evidence>
<reference evidence="5 6" key="1">
    <citation type="journal article" date="2023" name="PLoS ONE">
        <title>Cytospora paraplurivora sp. nov. isolated from orchards with fruit tree decline syndrome in Ontario, Canada.</title>
        <authorList>
            <person name="Ilyukhin E."/>
            <person name="Nguyen H.D.T."/>
            <person name="Castle A.J."/>
            <person name="Ellouze W."/>
        </authorList>
    </citation>
    <scope>NUCLEOTIDE SEQUENCE [LARGE SCALE GENOMIC DNA]</scope>
    <source>
        <strain evidence="5 6">FDS-564</strain>
    </source>
</reference>
<dbReference type="SUPFAM" id="SSF54637">
    <property type="entry name" value="Thioesterase/thiol ester dehydrase-isomerase"/>
    <property type="match status" value="2"/>
</dbReference>
<feature type="region of interest" description="Disordered" evidence="3">
    <location>
        <begin position="818"/>
        <end position="869"/>
    </location>
</feature>
<dbReference type="GO" id="GO:0004300">
    <property type="term" value="F:enoyl-CoA hydratase activity"/>
    <property type="evidence" value="ECO:0007669"/>
    <property type="project" value="TreeGrafter"/>
</dbReference>
<dbReference type="InterPro" id="IPR036859">
    <property type="entry name" value="CAP-Gly_dom_sf"/>
</dbReference>
<keyword evidence="6" id="KW-1185">Reference proteome</keyword>
<dbReference type="Pfam" id="PF01575">
    <property type="entry name" value="MaoC_dehydratas"/>
    <property type="match status" value="1"/>
</dbReference>
<dbReference type="PROSITE" id="PS51450">
    <property type="entry name" value="LRR"/>
    <property type="match status" value="1"/>
</dbReference>
<dbReference type="GO" id="GO:0003857">
    <property type="term" value="F:(3S)-3-hydroxyacyl-CoA dehydrogenase (NAD+) activity"/>
    <property type="evidence" value="ECO:0007669"/>
    <property type="project" value="TreeGrafter"/>
</dbReference>
<keyword evidence="2" id="KW-0677">Repeat</keyword>
<dbReference type="InterPro" id="IPR054357">
    <property type="entry name" value="MFE-2_N"/>
</dbReference>
<comment type="caution">
    <text evidence="5">The sequence shown here is derived from an EMBL/GenBank/DDBJ whole genome shotgun (WGS) entry which is preliminary data.</text>
</comment>
<dbReference type="Pfam" id="PF22622">
    <property type="entry name" value="MFE-2_hydrat-2_N"/>
    <property type="match status" value="1"/>
</dbReference>
<dbReference type="GO" id="GO:0005777">
    <property type="term" value="C:peroxisome"/>
    <property type="evidence" value="ECO:0007669"/>
    <property type="project" value="TreeGrafter"/>
</dbReference>